<feature type="binding site" evidence="1">
    <location>
        <position position="5"/>
    </location>
    <ligand>
        <name>a divalent metal cation</name>
        <dbReference type="ChEBI" id="CHEBI:60240"/>
        <label>1</label>
    </ligand>
</feature>
<dbReference type="PATRIC" id="fig|1185652.3.peg.5024"/>
<reference evidence="2 3" key="1">
    <citation type="journal article" date="2012" name="J. Bacteriol.">
        <title>Complete genome sequence of the broad-host-range strain Sinorhizobium fredii USDA257.</title>
        <authorList>
            <person name="Schuldes J."/>
            <person name="Rodriguez Orbegoso M."/>
            <person name="Schmeisser C."/>
            <person name="Krishnan H.B."/>
            <person name="Daniel R."/>
            <person name="Streit W.R."/>
        </authorList>
    </citation>
    <scope>NUCLEOTIDE SEQUENCE [LARGE SCALE GENOMIC DNA]</scope>
    <source>
        <strain evidence="2 3">USDA 257</strain>
    </source>
</reference>
<dbReference type="InterPro" id="IPR032466">
    <property type="entry name" value="Metal_Hydrolase"/>
</dbReference>
<organism evidence="2 3">
    <name type="scientific">Sinorhizobium fredii (strain USDA 257)</name>
    <dbReference type="NCBI Taxonomy" id="1185652"/>
    <lineage>
        <taxon>Bacteria</taxon>
        <taxon>Pseudomonadati</taxon>
        <taxon>Pseudomonadota</taxon>
        <taxon>Alphaproteobacteria</taxon>
        <taxon>Hyphomicrobiales</taxon>
        <taxon>Rhizobiaceae</taxon>
        <taxon>Sinorhizobium/Ensifer group</taxon>
        <taxon>Sinorhizobium</taxon>
    </lineage>
</organism>
<dbReference type="SUPFAM" id="SSF51556">
    <property type="entry name" value="Metallo-dependent hydrolases"/>
    <property type="match status" value="1"/>
</dbReference>
<dbReference type="STRING" id="1185652.USDA257_c48450"/>
<dbReference type="PANTHER" id="PTHR46124:SF2">
    <property type="entry name" value="D-AMINOACYL-TRNA DEACYLASE"/>
    <property type="match status" value="1"/>
</dbReference>
<dbReference type="Pfam" id="PF01026">
    <property type="entry name" value="TatD_DNase"/>
    <property type="match status" value="1"/>
</dbReference>
<proteinExistence type="predicted"/>
<dbReference type="EMBL" id="CP003563">
    <property type="protein sequence ID" value="AFL53380.1"/>
    <property type="molecule type" value="Genomic_DNA"/>
</dbReference>
<dbReference type="HOGENOM" id="CLU_031506_5_0_5"/>
<dbReference type="Proteomes" id="UP000006180">
    <property type="component" value="Chromosome"/>
</dbReference>
<evidence type="ECO:0000313" key="3">
    <source>
        <dbReference type="Proteomes" id="UP000006180"/>
    </source>
</evidence>
<feature type="binding site" evidence="1">
    <location>
        <position position="146"/>
    </location>
    <ligand>
        <name>a divalent metal cation</name>
        <dbReference type="ChEBI" id="CHEBI:60240"/>
        <label>2</label>
    </ligand>
</feature>
<evidence type="ECO:0000313" key="2">
    <source>
        <dbReference type="EMBL" id="AFL53380.1"/>
    </source>
</evidence>
<dbReference type="InterPro" id="IPR001130">
    <property type="entry name" value="TatD-like"/>
</dbReference>
<dbReference type="eggNOG" id="COG0084">
    <property type="taxonomic scope" value="Bacteria"/>
</dbReference>
<dbReference type="InterPro" id="IPR049677">
    <property type="entry name" value="QatD"/>
</dbReference>
<feature type="binding site" evidence="1">
    <location>
        <position position="84"/>
    </location>
    <ligand>
        <name>a divalent metal cation</name>
        <dbReference type="ChEBI" id="CHEBI:60240"/>
        <label>1</label>
    </ligand>
</feature>
<keyword evidence="1" id="KW-0479">Metal-binding</keyword>
<dbReference type="GO" id="GO:0016788">
    <property type="term" value="F:hydrolase activity, acting on ester bonds"/>
    <property type="evidence" value="ECO:0007669"/>
    <property type="project" value="InterPro"/>
</dbReference>
<dbReference type="KEGG" id="sfd:USDA257_c48450"/>
<dbReference type="NCBIfam" id="NF041926">
    <property type="entry name" value="QatD"/>
    <property type="match status" value="1"/>
</dbReference>
<dbReference type="Gene3D" id="3.20.20.140">
    <property type="entry name" value="Metal-dependent hydrolases"/>
    <property type="match status" value="1"/>
</dbReference>
<sequence length="253" mass="27888">MIDFHCHVDLFPSPERAADEIERAGTYVLSVTNTPKAFPKTAQISKGRKRIRTALGLHPQLVSERHGEIGLFRRLLGETRYVGEIGIDGGDDYARHIDLQKQVFDELLSACASVGGRVMSIHSRHASGEVIEALGKRREAGVAILHWFSGPVSHAERAVDIGAWFSVGLPMLRSRRAASIIKKLPRERILTETDAPFASTPGEHYPTAAVSETVTALSWYWGCDDAETRRQLHSNLSALVERAAVFRLGNGLN</sequence>
<gene>
    <name evidence="2" type="ORF">USDA257_c48450</name>
</gene>
<name>I3XBX4_SINF2</name>
<feature type="binding site" evidence="1">
    <location>
        <position position="7"/>
    </location>
    <ligand>
        <name>a divalent metal cation</name>
        <dbReference type="ChEBI" id="CHEBI:60240"/>
        <label>1</label>
    </ligand>
</feature>
<accession>I3XBX4</accession>
<protein>
    <submittedName>
        <fullName evidence="2">Uncharacterized protein</fullName>
    </submittedName>
</protein>
<feature type="binding site" evidence="1">
    <location>
        <position position="122"/>
    </location>
    <ligand>
        <name>a divalent metal cation</name>
        <dbReference type="ChEBI" id="CHEBI:60240"/>
        <label>2</label>
    </ligand>
</feature>
<feature type="binding site" evidence="1">
    <location>
        <position position="194"/>
    </location>
    <ligand>
        <name>a divalent metal cation</name>
        <dbReference type="ChEBI" id="CHEBI:60240"/>
        <label>1</label>
    </ligand>
</feature>
<evidence type="ECO:0000256" key="1">
    <source>
        <dbReference type="PIRSR" id="PIRSR005902-1"/>
    </source>
</evidence>
<dbReference type="PIRSF" id="PIRSF005902">
    <property type="entry name" value="DNase_TatD"/>
    <property type="match status" value="1"/>
</dbReference>
<dbReference type="GO" id="GO:0046872">
    <property type="term" value="F:metal ion binding"/>
    <property type="evidence" value="ECO:0007669"/>
    <property type="project" value="UniProtKB-KW"/>
</dbReference>
<dbReference type="AlphaFoldDB" id="I3XBX4"/>
<dbReference type="PANTHER" id="PTHR46124">
    <property type="entry name" value="D-AMINOACYL-TRNA DEACYLASE"/>
    <property type="match status" value="1"/>
</dbReference>
<dbReference type="RefSeq" id="WP_014765503.1">
    <property type="nucleotide sequence ID" value="NC_018000.1"/>
</dbReference>